<evidence type="ECO:0000313" key="5">
    <source>
        <dbReference type="Proteomes" id="UP001147700"/>
    </source>
</evidence>
<protein>
    <submittedName>
        <fullName evidence="4">EAL domain-containing protein</fullName>
    </submittedName>
</protein>
<dbReference type="SMART" id="SM00052">
    <property type="entry name" value="EAL"/>
    <property type="match status" value="1"/>
</dbReference>
<dbReference type="CDD" id="cd01948">
    <property type="entry name" value="EAL"/>
    <property type="match status" value="1"/>
</dbReference>
<reference evidence="4" key="1">
    <citation type="submission" date="2022-10" db="EMBL/GenBank/DDBJ databases">
        <title>The WGS of Solirubrobacter sp. CPCC 204708.</title>
        <authorList>
            <person name="Jiang Z."/>
        </authorList>
    </citation>
    <scope>NUCLEOTIDE SEQUENCE</scope>
    <source>
        <strain evidence="4">CPCC 204708</strain>
    </source>
</reference>
<name>A0ABT4RDB3_9ACTN</name>
<feature type="transmembrane region" description="Helical" evidence="1">
    <location>
        <begin position="49"/>
        <end position="67"/>
    </location>
</feature>
<dbReference type="NCBIfam" id="TIGR00254">
    <property type="entry name" value="GGDEF"/>
    <property type="match status" value="1"/>
</dbReference>
<dbReference type="PANTHER" id="PTHR44757:SF2">
    <property type="entry name" value="BIOFILM ARCHITECTURE MAINTENANCE PROTEIN MBAA"/>
    <property type="match status" value="1"/>
</dbReference>
<keyword evidence="1" id="KW-0812">Transmembrane</keyword>
<proteinExistence type="predicted"/>
<dbReference type="InterPro" id="IPR029787">
    <property type="entry name" value="Nucleotide_cyclase"/>
</dbReference>
<dbReference type="SUPFAM" id="SSF141868">
    <property type="entry name" value="EAL domain-like"/>
    <property type="match status" value="1"/>
</dbReference>
<keyword evidence="5" id="KW-1185">Reference proteome</keyword>
<comment type="caution">
    <text evidence="4">The sequence shown here is derived from an EMBL/GenBank/DDBJ whole genome shotgun (WGS) entry which is preliminary data.</text>
</comment>
<dbReference type="InterPro" id="IPR052155">
    <property type="entry name" value="Biofilm_reg_signaling"/>
</dbReference>
<sequence length="645" mass="67882">MEAAGGVLVCGGLACLASAVAGRRSWLVAALFAAALACAAADAFGASSVFHTVAGALGFAGAAAMVLQRLGRPLALSWLDFVMGGCAVGALSATTGAELGATLGASGVAAALGLARWRVSGALAAALVGLIALGELPWLAVLPLTAAVWLREPPATPSPEFNPVVLAALLAYAAAAMVLLVVGQFVSLPPDAATLATVTMLTGMARAGLTLTDRLKHSQRQAVTDDLTGLGNRRHLLNALGTAIEDAHHEVALLLIDLDGFKELNDTLGHHAGDEVLRQIGPRLEEALQPGNTLARLGGDEFAVILDPGDEASASAAGLRLRSSLERSFAVGGIRVHIDASIGIALFPEHARDPIGLLQRADVAMYEAKRTRTGHEVYLPARDTHSRRRLELLGELRDGLAGGELILHYQPKAELATGEVRGVEALVRWVHPRRGLLMPSEFLPLADHSGLGRSLTAFVLDRALVEIGERRRDGFDLSVAVNLSPADLLDLGLPSEVARTLQRRDFPASCLRLEVSEDAVMADPERSLEVLRELRAIGVATALDDFGSGHVSLGHLKHLGVDEIKIDRSFVMRLADDARDAAIVHTTVDLGRRLGMKVVAEGVETSEAWDTLAGLHCDEAQGFFLGRPMTATALAGWMRERAAAM</sequence>
<dbReference type="InterPro" id="IPR035919">
    <property type="entry name" value="EAL_sf"/>
</dbReference>
<dbReference type="EMBL" id="JAPCID010000003">
    <property type="protein sequence ID" value="MDA0136356.1"/>
    <property type="molecule type" value="Genomic_DNA"/>
</dbReference>
<feature type="transmembrane region" description="Helical" evidence="1">
    <location>
        <begin position="122"/>
        <end position="149"/>
    </location>
</feature>
<evidence type="ECO:0000256" key="1">
    <source>
        <dbReference type="SAM" id="Phobius"/>
    </source>
</evidence>
<dbReference type="CDD" id="cd01949">
    <property type="entry name" value="GGDEF"/>
    <property type="match status" value="1"/>
</dbReference>
<dbReference type="Pfam" id="PF00563">
    <property type="entry name" value="EAL"/>
    <property type="match status" value="1"/>
</dbReference>
<dbReference type="PROSITE" id="PS50883">
    <property type="entry name" value="EAL"/>
    <property type="match status" value="1"/>
</dbReference>
<dbReference type="Pfam" id="PF00990">
    <property type="entry name" value="GGDEF"/>
    <property type="match status" value="1"/>
</dbReference>
<feature type="domain" description="EAL" evidence="2">
    <location>
        <begin position="389"/>
        <end position="642"/>
    </location>
</feature>
<dbReference type="InterPro" id="IPR043128">
    <property type="entry name" value="Rev_trsase/Diguanyl_cyclase"/>
</dbReference>
<keyword evidence="1" id="KW-0472">Membrane</keyword>
<dbReference type="Gene3D" id="3.20.20.450">
    <property type="entry name" value="EAL domain"/>
    <property type="match status" value="1"/>
</dbReference>
<evidence type="ECO:0000259" key="3">
    <source>
        <dbReference type="PROSITE" id="PS50887"/>
    </source>
</evidence>
<feature type="transmembrane region" description="Helical" evidence="1">
    <location>
        <begin position="74"/>
        <end position="93"/>
    </location>
</feature>
<dbReference type="Gene3D" id="3.30.70.270">
    <property type="match status" value="1"/>
</dbReference>
<evidence type="ECO:0000313" key="4">
    <source>
        <dbReference type="EMBL" id="MDA0136356.1"/>
    </source>
</evidence>
<dbReference type="PROSITE" id="PS50887">
    <property type="entry name" value="GGDEF"/>
    <property type="match status" value="1"/>
</dbReference>
<organism evidence="4 5">
    <name type="scientific">Solirubrobacter deserti</name>
    <dbReference type="NCBI Taxonomy" id="2282478"/>
    <lineage>
        <taxon>Bacteria</taxon>
        <taxon>Bacillati</taxon>
        <taxon>Actinomycetota</taxon>
        <taxon>Thermoleophilia</taxon>
        <taxon>Solirubrobacterales</taxon>
        <taxon>Solirubrobacteraceae</taxon>
        <taxon>Solirubrobacter</taxon>
    </lineage>
</organism>
<dbReference type="PANTHER" id="PTHR44757">
    <property type="entry name" value="DIGUANYLATE CYCLASE DGCP"/>
    <property type="match status" value="1"/>
</dbReference>
<dbReference type="SUPFAM" id="SSF55073">
    <property type="entry name" value="Nucleotide cyclase"/>
    <property type="match status" value="1"/>
</dbReference>
<accession>A0ABT4RDB3</accession>
<evidence type="ECO:0000259" key="2">
    <source>
        <dbReference type="PROSITE" id="PS50883"/>
    </source>
</evidence>
<dbReference type="Proteomes" id="UP001147700">
    <property type="component" value="Unassembled WGS sequence"/>
</dbReference>
<dbReference type="SMART" id="SM00267">
    <property type="entry name" value="GGDEF"/>
    <property type="match status" value="1"/>
</dbReference>
<dbReference type="InterPro" id="IPR000160">
    <property type="entry name" value="GGDEF_dom"/>
</dbReference>
<keyword evidence="1" id="KW-1133">Transmembrane helix</keyword>
<gene>
    <name evidence="4" type="ORF">OJ962_02525</name>
</gene>
<feature type="transmembrane region" description="Helical" evidence="1">
    <location>
        <begin position="161"/>
        <end position="182"/>
    </location>
</feature>
<dbReference type="InterPro" id="IPR001633">
    <property type="entry name" value="EAL_dom"/>
</dbReference>
<feature type="domain" description="GGDEF" evidence="3">
    <location>
        <begin position="249"/>
        <end position="382"/>
    </location>
</feature>